<feature type="compositionally biased region" description="Polar residues" evidence="1">
    <location>
        <begin position="162"/>
        <end position="176"/>
    </location>
</feature>
<feature type="compositionally biased region" description="Polar residues" evidence="1">
    <location>
        <begin position="928"/>
        <end position="937"/>
    </location>
</feature>
<feature type="compositionally biased region" description="Basic and acidic residues" evidence="1">
    <location>
        <begin position="111"/>
        <end position="123"/>
    </location>
</feature>
<dbReference type="InterPro" id="IPR000073">
    <property type="entry name" value="AB_hydrolase_1"/>
</dbReference>
<proteinExistence type="predicted"/>
<dbReference type="Pfam" id="PF00561">
    <property type="entry name" value="Abhydrolase_1"/>
    <property type="match status" value="1"/>
</dbReference>
<feature type="compositionally biased region" description="Polar residues" evidence="1">
    <location>
        <begin position="191"/>
        <end position="205"/>
    </location>
</feature>
<dbReference type="OrthoDB" id="435520at2759"/>
<dbReference type="PANTHER" id="PTHR43433">
    <property type="entry name" value="HYDROLASE, ALPHA/BETA FOLD FAMILY PROTEIN"/>
    <property type="match status" value="1"/>
</dbReference>
<dbReference type="GO" id="GO:0072330">
    <property type="term" value="P:monocarboxylic acid biosynthetic process"/>
    <property type="evidence" value="ECO:0007669"/>
    <property type="project" value="UniProtKB-ARBA"/>
</dbReference>
<dbReference type="Gene3D" id="3.40.50.1820">
    <property type="entry name" value="alpha/beta hydrolase"/>
    <property type="match status" value="1"/>
</dbReference>
<dbReference type="SUPFAM" id="SSF53474">
    <property type="entry name" value="alpha/beta-Hydrolases"/>
    <property type="match status" value="1"/>
</dbReference>
<reference evidence="3" key="1">
    <citation type="journal article" date="2020" name="Front. Microbiol.">
        <title>Gene regulatory networks of Penicillium echinulatum 2HH and Penicillium oxalicum 114-2 inferred by a computational biology approach.</title>
        <authorList>
            <person name="Lenz A.R."/>
            <person name="Galan-Vasquez E."/>
            <person name="Balbinot E."/>
            <person name="De Abreu F.P."/>
            <person name="De Oliveira N.S."/>
            <person name="Da Rosa L.O."/>
            <person name="De Avila E Silva S."/>
            <person name="Camassola M."/>
            <person name="Dillon A.J.P."/>
            <person name="Perez-Rueda E."/>
        </authorList>
    </citation>
    <scope>NUCLEOTIDE SEQUENCE</scope>
    <source>
        <strain evidence="3">S1M29</strain>
    </source>
</reference>
<feature type="region of interest" description="Disordered" evidence="1">
    <location>
        <begin position="926"/>
        <end position="957"/>
    </location>
</feature>
<keyword evidence="4" id="KW-1185">Reference proteome</keyword>
<evidence type="ECO:0000259" key="2">
    <source>
        <dbReference type="Pfam" id="PF00561"/>
    </source>
</evidence>
<feature type="compositionally biased region" description="Basic and acidic residues" evidence="1">
    <location>
        <begin position="392"/>
        <end position="401"/>
    </location>
</feature>
<accession>A0A8J8WAV9</accession>
<dbReference type="InterPro" id="IPR050471">
    <property type="entry name" value="AB_hydrolase"/>
</dbReference>
<dbReference type="GO" id="GO:0017000">
    <property type="term" value="P:antibiotic biosynthetic process"/>
    <property type="evidence" value="ECO:0007669"/>
    <property type="project" value="UniProtKB-ARBA"/>
</dbReference>
<feature type="region of interest" description="Disordered" evidence="1">
    <location>
        <begin position="65"/>
        <end position="535"/>
    </location>
</feature>
<sequence>MHLEEPFPTLAQQADSALLNRRRRHKSVSQRDQPSNLPSDPTSPEVISSLISSLSAISVPLNSHFDSIPRIDSEDPPTPVQHETTPLEPTPTRPPLIKNGSRMSVSTCATAEDHSQGLLHPDDAASPPVIRMARAPPSPKVQRSPRSPRYKPFKSGEPLSRPPSQESHTSVRTPSETAVFGTISTEPAPLSTKTPSVASTSSTGRAKSLKDHLGLLRKSSRELRSDQETPADRLRRSSSYTDSLWHNTPRHRPSLRSMYSMANVAEEMAPVEVLQKGSLEEKKEEEEEEEEEEEGNMSAQPPTSNTPPNRELPSSQTSPDAAQQPGGIGSGRAIPTRASSLRHRHSQSSSSRRRQSARHSRYSSTASQDVAPAENGLPGSRNDAAQVIQKIQEVKDRHQKNTIEMAAVDSLAGRSGTSPVRPSRPSRSRSHIERTPPLQQQTSPIEDFSSFFHESAPSPLVKTGKPRTLTGSPGLSAKPPTFPPHFQGQLPGKPGYEKLEQRQSMDPASPRPSHRRTPSSPPAVGRPSLHNERPSSADSIDLAVEAYTISPKLTQRVPHPTTGRTIAFSEVGDPKGHVVLCCLGMGLTRYLMAFYDELARTLNLRLVTLDRPGVGESGQYSPDEPNTPLSWPDDVAIVCNHLRVTKFSILAHSAGAIYALATALRIPQHIRGRIHLLAPWIPPSQLSTIGSQKEPVPAHAVPYSQRILRALPTSLLKVANTSFMSATSASITASLPKSTRRAKKKPTKEIAKEDTSTPAIAVSAAEATASQLISPTLLEPFKPSNIGYETYRHSDATIDTKAKSAEEELERQKDYDTRLTHKIWALSTANANPTVDLLVCLERRQTIGFRYVDITRSTVIHHGSKDTRVPVENVQWLGKTMRRCEVRILEGEAHGLMASAKVMGNVLTEIAKEWEDWTTIVQGRRRATASQASRPSVSLQHQQSKSSLQKDPAQMSR</sequence>
<feature type="compositionally biased region" description="Basic residues" evidence="1">
    <location>
        <begin position="340"/>
        <end position="361"/>
    </location>
</feature>
<feature type="region of interest" description="Disordered" evidence="1">
    <location>
        <begin position="1"/>
        <end position="45"/>
    </location>
</feature>
<evidence type="ECO:0000256" key="1">
    <source>
        <dbReference type="SAM" id="MobiDB-lite"/>
    </source>
</evidence>
<name>A0A8J8WAV9_9EURO</name>
<organism evidence="3 4">
    <name type="scientific">Penicillium ucsense</name>
    <dbReference type="NCBI Taxonomy" id="2839758"/>
    <lineage>
        <taxon>Eukaryota</taxon>
        <taxon>Fungi</taxon>
        <taxon>Dikarya</taxon>
        <taxon>Ascomycota</taxon>
        <taxon>Pezizomycotina</taxon>
        <taxon>Eurotiomycetes</taxon>
        <taxon>Eurotiomycetidae</taxon>
        <taxon>Eurotiales</taxon>
        <taxon>Aspergillaceae</taxon>
        <taxon>Penicillium</taxon>
    </lineage>
</organism>
<feature type="compositionally biased region" description="Polar residues" evidence="1">
    <location>
        <begin position="30"/>
        <end position="42"/>
    </location>
</feature>
<protein>
    <recommendedName>
        <fullName evidence="2">AB hydrolase-1 domain-containing protein</fullName>
    </recommendedName>
</protein>
<feature type="domain" description="AB hydrolase-1" evidence="2">
    <location>
        <begin position="578"/>
        <end position="681"/>
    </location>
</feature>
<gene>
    <name evidence="3" type="ORF">PECM_003407</name>
</gene>
<dbReference type="PANTHER" id="PTHR43433:SF10">
    <property type="entry name" value="AB HYDROLASE-1 DOMAIN-CONTAINING PROTEIN"/>
    <property type="match status" value="1"/>
</dbReference>
<feature type="region of interest" description="Disordered" evidence="1">
    <location>
        <begin position="735"/>
        <end position="756"/>
    </location>
</feature>
<feature type="non-terminal residue" evidence="3">
    <location>
        <position position="957"/>
    </location>
</feature>
<comment type="caution">
    <text evidence="3">The sequence shown here is derived from an EMBL/GenBank/DDBJ whole genome shotgun (WGS) entry which is preliminary data.</text>
</comment>
<evidence type="ECO:0000313" key="4">
    <source>
        <dbReference type="Proteomes" id="UP000631181"/>
    </source>
</evidence>
<dbReference type="AlphaFoldDB" id="A0A8J8WAV9"/>
<feature type="compositionally biased region" description="Basic and acidic residues" evidence="1">
    <location>
        <begin position="208"/>
        <end position="235"/>
    </location>
</feature>
<evidence type="ECO:0000313" key="3">
    <source>
        <dbReference type="EMBL" id="KAF7720086.1"/>
    </source>
</evidence>
<feature type="compositionally biased region" description="Polar residues" evidence="1">
    <location>
        <begin position="297"/>
        <end position="321"/>
    </location>
</feature>
<dbReference type="Proteomes" id="UP000631181">
    <property type="component" value="Unassembled WGS sequence"/>
</dbReference>
<dbReference type="EMBL" id="WIWV01000002">
    <property type="protein sequence ID" value="KAF7720086.1"/>
    <property type="molecule type" value="Genomic_DNA"/>
</dbReference>
<feature type="compositionally biased region" description="Low complexity" evidence="1">
    <location>
        <begin position="938"/>
        <end position="950"/>
    </location>
</feature>
<feature type="compositionally biased region" description="Polar residues" evidence="1">
    <location>
        <begin position="237"/>
        <end position="246"/>
    </location>
</feature>
<dbReference type="InterPro" id="IPR029058">
    <property type="entry name" value="AB_hydrolase_fold"/>
</dbReference>
<feature type="compositionally biased region" description="Low complexity" evidence="1">
    <location>
        <begin position="414"/>
        <end position="423"/>
    </location>
</feature>
<feature type="compositionally biased region" description="Acidic residues" evidence="1">
    <location>
        <begin position="283"/>
        <end position="295"/>
    </location>
</feature>